<dbReference type="Gene3D" id="1.25.10.10">
    <property type="entry name" value="Leucine-rich Repeat Variant"/>
    <property type="match status" value="1"/>
</dbReference>
<proteinExistence type="predicted"/>
<dbReference type="OrthoDB" id="361693at2759"/>
<dbReference type="InterPro" id="IPR058669">
    <property type="entry name" value="TPR_IPO7/11-like"/>
</dbReference>
<dbReference type="InterPro" id="IPR016024">
    <property type="entry name" value="ARM-type_fold"/>
</dbReference>
<dbReference type="Proteomes" id="UP000008312">
    <property type="component" value="Unassembled WGS sequence"/>
</dbReference>
<keyword evidence="3" id="KW-1185">Reference proteome</keyword>
<dbReference type="InParanoid" id="D8LYZ2"/>
<dbReference type="Pfam" id="PF25758">
    <property type="entry name" value="TPR_IPO11"/>
    <property type="match status" value="1"/>
</dbReference>
<dbReference type="GO" id="GO:0005635">
    <property type="term" value="C:nuclear envelope"/>
    <property type="evidence" value="ECO:0007669"/>
    <property type="project" value="TreeGrafter"/>
</dbReference>
<dbReference type="EMBL" id="FN668640">
    <property type="protein sequence ID" value="CBK21031.2"/>
    <property type="molecule type" value="Genomic_DNA"/>
</dbReference>
<name>D8LYZ2_BLAHO</name>
<feature type="domain" description="Importin-7/11-like TPR repeats" evidence="1">
    <location>
        <begin position="610"/>
        <end position="954"/>
    </location>
</feature>
<dbReference type="GO" id="GO:0005829">
    <property type="term" value="C:cytosol"/>
    <property type="evidence" value="ECO:0007669"/>
    <property type="project" value="TreeGrafter"/>
</dbReference>
<dbReference type="PANTHER" id="PTHR10997:SF7">
    <property type="entry name" value="IMPORTIN-11"/>
    <property type="match status" value="1"/>
</dbReference>
<dbReference type="GO" id="GO:0006606">
    <property type="term" value="P:protein import into nucleus"/>
    <property type="evidence" value="ECO:0007669"/>
    <property type="project" value="TreeGrafter"/>
</dbReference>
<reference evidence="2" key="1">
    <citation type="submission" date="2010-02" db="EMBL/GenBank/DDBJ databases">
        <title>Sequencing and annotation of the Blastocystis hominis genome.</title>
        <authorList>
            <person name="Wincker P."/>
        </authorList>
    </citation>
    <scope>NUCLEOTIDE SEQUENCE</scope>
    <source>
        <strain evidence="2">Singapore isolate B</strain>
    </source>
</reference>
<organism evidence="2">
    <name type="scientific">Blastocystis hominis</name>
    <dbReference type="NCBI Taxonomy" id="12968"/>
    <lineage>
        <taxon>Eukaryota</taxon>
        <taxon>Sar</taxon>
        <taxon>Stramenopiles</taxon>
        <taxon>Bigyra</taxon>
        <taxon>Opalozoa</taxon>
        <taxon>Opalinata</taxon>
        <taxon>Blastocystidae</taxon>
        <taxon>Blastocystis</taxon>
    </lineage>
</organism>
<gene>
    <name evidence="2" type="ORF">GSBLH_T00006230001</name>
</gene>
<dbReference type="InterPro" id="IPR011989">
    <property type="entry name" value="ARM-like"/>
</dbReference>
<evidence type="ECO:0000259" key="1">
    <source>
        <dbReference type="Pfam" id="PF25758"/>
    </source>
</evidence>
<dbReference type="GeneID" id="24922355"/>
<dbReference type="AlphaFoldDB" id="D8LYZ2"/>
<evidence type="ECO:0000313" key="2">
    <source>
        <dbReference type="EMBL" id="CBK21031.2"/>
    </source>
</evidence>
<dbReference type="SUPFAM" id="SSF48371">
    <property type="entry name" value="ARM repeat"/>
    <property type="match status" value="1"/>
</dbReference>
<accession>D8LYZ2</accession>
<dbReference type="PANTHER" id="PTHR10997">
    <property type="entry name" value="IMPORTIN-7, 8, 11"/>
    <property type="match status" value="1"/>
</dbReference>
<dbReference type="RefSeq" id="XP_012895079.1">
    <property type="nucleotide sequence ID" value="XM_013039625.1"/>
</dbReference>
<dbReference type="OMA" id="SFHYVFH"/>
<sequence length="956" mass="107678">MQIQLPEQFTSQEEPFLVQILQQVLDPTQSSNLLSGSLFHEMECKKGYLECLLVDHIVYNPEYPFGIRQLAVINIKNCVNNRWWRHSSGVVADNLSEEAKQSFSVMLMQYFSNPLDNPALITHLSLTIARIARVDYPDRIGNYLEVIEALLSSSDPIKVYQCMNSLLCFIRVFSTCRIGRQRVLYNQMLPRLFSLATGCLKLVQSMTADALSSEILRCAMSVLSFPSPERKSIYKIVTTGVLRDPRSPLQAELPSLMSQLLSLELACLQRGDVLTDSSLIRSMKWCLKSLQALSQSSLPAIAPLLSDFASLCHTFLFSVFSDQTQIDLLMDLFPVVDVAISAVISLLSKSSADAALRQFYSPETLDRLLRCLQQRMFPLSPSQLALLDEDPESSYWTLTNSCYRQKLFSLCDSLYQVCPQLMIQLILETMQNLSSASEPSIYGLLCFFQRGGSALSAQVNYKNVVSHLLLPLLREGVSSSLAVECIAVVTQCFYLFDESSRSLLVSSIIELLRHSNLAVRLAGVGCLTELLEGSPMSVSLILRSFDEILSHIVFLYQETNSQESRERLIALCEALCKRCEAENRYLQLLQTFDVLWNHSIQIRELSCQAKLLRFLTNIVSNGKASMGSYVAALLHVVEYAVHNPDSTVVDLCLEDGLILWNSTLRIEGVEYSEAIHVLFPCLLDVYLREMKNFGTVMNIVDAYLYLGRESFVQAYRSALQELYLCLEEAVSAKEITRLATSIHTVLLLFPKEAVFIVQSVLGKIIPILLQREEADTNGKITENTYVSYLLIVGQTLLNGGESLQLLAGLCNQLRLREYDFFSAMLSSFLRSFDCAGGGAIGYVRRSLFVQCMLICILNGGESELELLEQVVDCFLNVISEMEVGEDKMRLVFTEKSMNRSDRLSSEYLKRFVEQSKVQESFSFFCSQLQSKLGPENFQRAFQKMDASLLNSLSSYL</sequence>
<protein>
    <recommendedName>
        <fullName evidence="1">Importin-7/11-like TPR repeats domain-containing protein</fullName>
    </recommendedName>
</protein>
<evidence type="ECO:0000313" key="3">
    <source>
        <dbReference type="Proteomes" id="UP000008312"/>
    </source>
</evidence>